<protein>
    <submittedName>
        <fullName evidence="1">Uncharacterized protein</fullName>
    </submittedName>
</protein>
<evidence type="ECO:0000313" key="1">
    <source>
        <dbReference type="EMBL" id="RED23686.1"/>
    </source>
</evidence>
<evidence type="ECO:0000313" key="2">
    <source>
        <dbReference type="Proteomes" id="UP000257004"/>
    </source>
</evidence>
<sequence>MNAFLFIYFFDVFLEKEARGKILKNFRILEVLNLIK</sequence>
<accession>A0A3D9FT07</accession>
<name>A0A3D9FT07_9FLAO</name>
<reference evidence="1 2" key="1">
    <citation type="submission" date="2018-07" db="EMBL/GenBank/DDBJ databases">
        <title>Genomic Encyclopedia of Archaeal and Bacterial Type Strains, Phase II (KMG-II): from individual species to whole genera.</title>
        <authorList>
            <person name="Goeker M."/>
        </authorList>
    </citation>
    <scope>NUCLEOTIDE SEQUENCE [LARGE SCALE GENOMIC DNA]</scope>
    <source>
        <strain evidence="1 2">DSM 25795</strain>
    </source>
</reference>
<keyword evidence="2" id="KW-1185">Reference proteome</keyword>
<dbReference type="EMBL" id="QRDQ01000009">
    <property type="protein sequence ID" value="RED23686.1"/>
    <property type="molecule type" value="Genomic_DNA"/>
</dbReference>
<gene>
    <name evidence="1" type="ORF">BD847_2749</name>
</gene>
<dbReference type="Proteomes" id="UP000257004">
    <property type="component" value="Unassembled WGS sequence"/>
</dbReference>
<proteinExistence type="predicted"/>
<comment type="caution">
    <text evidence="1">The sequence shown here is derived from an EMBL/GenBank/DDBJ whole genome shotgun (WGS) entry which is preliminary data.</text>
</comment>
<organism evidence="1 2">
    <name type="scientific">Flavobacterium cutihirudinis</name>
    <dbReference type="NCBI Taxonomy" id="1265740"/>
    <lineage>
        <taxon>Bacteria</taxon>
        <taxon>Pseudomonadati</taxon>
        <taxon>Bacteroidota</taxon>
        <taxon>Flavobacteriia</taxon>
        <taxon>Flavobacteriales</taxon>
        <taxon>Flavobacteriaceae</taxon>
        <taxon>Flavobacterium</taxon>
    </lineage>
</organism>
<dbReference type="AlphaFoldDB" id="A0A3D9FT07"/>